<reference evidence="10" key="1">
    <citation type="submission" date="2017-09" db="EMBL/GenBank/DDBJ databases">
        <title>Depth-based differentiation of microbial function through sediment-hosted aquifers and enrichment of novel symbionts in the deep terrestrial subsurface.</title>
        <authorList>
            <person name="Probst A.J."/>
            <person name="Ladd B."/>
            <person name="Jarett J.K."/>
            <person name="Geller-Mcgrath D.E."/>
            <person name="Sieber C.M.K."/>
            <person name="Emerson J.B."/>
            <person name="Anantharaman K."/>
            <person name="Thomas B.C."/>
            <person name="Malmstrom R."/>
            <person name="Stieglmeier M."/>
            <person name="Klingl A."/>
            <person name="Woyke T."/>
            <person name="Ryan C.M."/>
            <person name="Banfield J.F."/>
        </authorList>
    </citation>
    <scope>NUCLEOTIDE SEQUENCE [LARGE SCALE GENOMIC DNA]</scope>
</reference>
<comment type="cofactor">
    <cofactor evidence="1">
        <name>FAD</name>
        <dbReference type="ChEBI" id="CHEBI:57692"/>
    </cofactor>
</comment>
<dbReference type="InterPro" id="IPR004113">
    <property type="entry name" value="FAD-bd_oxidored_4_C"/>
</dbReference>
<dbReference type="PROSITE" id="PS51387">
    <property type="entry name" value="FAD_PCMH"/>
    <property type="match status" value="1"/>
</dbReference>
<comment type="similarity">
    <text evidence="2">Belongs to the FAD-binding oxidoreductase/transferase type 4 family.</text>
</comment>
<dbReference type="Pfam" id="PF02913">
    <property type="entry name" value="FAD-oxidase_C"/>
    <property type="match status" value="1"/>
</dbReference>
<feature type="domain" description="FAD-binding PCMH-type" evidence="8">
    <location>
        <begin position="31"/>
        <end position="268"/>
    </location>
</feature>
<evidence type="ECO:0000256" key="2">
    <source>
        <dbReference type="ARBA" id="ARBA00008000"/>
    </source>
</evidence>
<evidence type="ECO:0000256" key="5">
    <source>
        <dbReference type="ARBA" id="ARBA00022946"/>
    </source>
</evidence>
<comment type="caution">
    <text evidence="9">The sequence shown here is derived from an EMBL/GenBank/DDBJ whole genome shotgun (WGS) entry which is preliminary data.</text>
</comment>
<dbReference type="EMBL" id="PFAY01000006">
    <property type="protein sequence ID" value="PIT93272.1"/>
    <property type="molecule type" value="Genomic_DNA"/>
</dbReference>
<evidence type="ECO:0000313" key="10">
    <source>
        <dbReference type="Proteomes" id="UP000229112"/>
    </source>
</evidence>
<keyword evidence="6" id="KW-0560">Oxidoreductase</keyword>
<dbReference type="InterPro" id="IPR016171">
    <property type="entry name" value="Vanillyl_alc_oxidase_C-sub2"/>
</dbReference>
<sequence>MLKDDLKSLIQGDVIDEKETLEKFSHDASIFEVKPEIVVAPKDSEDVKNIVKYVRENEGYSITPRSGGTCMSGGPLGESIVLDMVKYMNGVEDVVFPEKDKGEDEAPYASVLPGTYYRDFDKETKRRSLMMPSYPASREICTVGGMVGNNAGGEKTPVYGKTEDYIKALKVVLSDGNEYIFKALEKEELEAKMKLVNFEGEVYKKMYELLQESKDLIASAKPKVSKNSAGYYLWNVWDGKTFDLTKLFVGSQGTLGVITDITFRLVPVKPASRLLVIFLKDISHIGELVVELKKYSPETIESYDDKTFKLGIKFLPQMIKLLHGRGGLISKMFNLFPELMMAVKGGIPKMVIMSEFTGEKDEEVLEIAQQAELAIKKFSKNTHITQSKDEEEAFWIFRRESFNLMRNKIKDRHTAPFIDDFAVLPEYLPEFLPKVDEILNQYPGLVYGVMGHPGDGNFHIVPLMNLEEESQRSIIPRLSDQIYNLVLEYKGTITAEHNDGLIRTPYLEKMYGKEVTELFSKTKKIFDPKNIFNPRKKVNPDLPFALSHIRKSF</sequence>
<dbReference type="PANTHER" id="PTHR11748:SF111">
    <property type="entry name" value="D-LACTATE DEHYDROGENASE, MITOCHONDRIAL-RELATED"/>
    <property type="match status" value="1"/>
</dbReference>
<dbReference type="Proteomes" id="UP000229112">
    <property type="component" value="Unassembled WGS sequence"/>
</dbReference>
<evidence type="ECO:0000313" key="9">
    <source>
        <dbReference type="EMBL" id="PIT93272.1"/>
    </source>
</evidence>
<dbReference type="GO" id="GO:0004458">
    <property type="term" value="F:D-lactate dehydrogenase (cytochrome) activity"/>
    <property type="evidence" value="ECO:0007669"/>
    <property type="project" value="UniProtKB-EC"/>
</dbReference>
<dbReference type="Gene3D" id="3.30.70.2740">
    <property type="match status" value="1"/>
</dbReference>
<dbReference type="GO" id="GO:0071949">
    <property type="term" value="F:FAD binding"/>
    <property type="evidence" value="ECO:0007669"/>
    <property type="project" value="InterPro"/>
</dbReference>
<evidence type="ECO:0000259" key="8">
    <source>
        <dbReference type="PROSITE" id="PS51387"/>
    </source>
</evidence>
<dbReference type="InterPro" id="IPR016166">
    <property type="entry name" value="FAD-bd_PCMH"/>
</dbReference>
<dbReference type="GO" id="GO:1903457">
    <property type="term" value="P:lactate catabolic process"/>
    <property type="evidence" value="ECO:0007669"/>
    <property type="project" value="TreeGrafter"/>
</dbReference>
<gene>
    <name evidence="9" type="ORF">COU06_00755</name>
</gene>
<dbReference type="AlphaFoldDB" id="A0A2M6WKF9"/>
<evidence type="ECO:0000256" key="3">
    <source>
        <dbReference type="ARBA" id="ARBA00022630"/>
    </source>
</evidence>
<dbReference type="EC" id="1.1.2.4" evidence="7"/>
<dbReference type="InterPro" id="IPR036318">
    <property type="entry name" value="FAD-bd_PCMH-like_sf"/>
</dbReference>
<proteinExistence type="inferred from homology"/>
<dbReference type="GO" id="GO:0008720">
    <property type="term" value="F:D-lactate dehydrogenase (NAD+) activity"/>
    <property type="evidence" value="ECO:0007669"/>
    <property type="project" value="TreeGrafter"/>
</dbReference>
<dbReference type="InterPro" id="IPR016169">
    <property type="entry name" value="FAD-bd_PCMH_sub2"/>
</dbReference>
<keyword evidence="3" id="KW-0285">Flavoprotein</keyword>
<dbReference type="Gene3D" id="1.10.45.10">
    <property type="entry name" value="Vanillyl-alcohol Oxidase, Chain A, domain 4"/>
    <property type="match status" value="1"/>
</dbReference>
<dbReference type="Pfam" id="PF01565">
    <property type="entry name" value="FAD_binding_4"/>
    <property type="match status" value="1"/>
</dbReference>
<organism evidence="9 10">
    <name type="scientific">Candidatus Harrisonbacteria bacterium CG10_big_fil_rev_8_21_14_0_10_38_8</name>
    <dbReference type="NCBI Taxonomy" id="1974582"/>
    <lineage>
        <taxon>Bacteria</taxon>
        <taxon>Candidatus Harrisoniibacteriota</taxon>
    </lineage>
</organism>
<accession>A0A2M6WKF9</accession>
<evidence type="ECO:0000256" key="4">
    <source>
        <dbReference type="ARBA" id="ARBA00022827"/>
    </source>
</evidence>
<keyword evidence="5" id="KW-0809">Transit peptide</keyword>
<dbReference type="InterPro" id="IPR006094">
    <property type="entry name" value="Oxid_FAD_bind_N"/>
</dbReference>
<keyword evidence="4" id="KW-0274">FAD</keyword>
<name>A0A2M6WKF9_9BACT</name>
<protein>
    <recommendedName>
        <fullName evidence="7">D-lactate dehydrogenase (cytochrome)</fullName>
        <ecNumber evidence="7">1.1.2.4</ecNumber>
    </recommendedName>
</protein>
<dbReference type="Gene3D" id="3.30.465.10">
    <property type="match status" value="2"/>
</dbReference>
<dbReference type="InterPro" id="IPR016164">
    <property type="entry name" value="FAD-linked_Oxase-like_C"/>
</dbReference>
<evidence type="ECO:0000256" key="7">
    <source>
        <dbReference type="ARBA" id="ARBA00038897"/>
    </source>
</evidence>
<dbReference type="SUPFAM" id="SSF56176">
    <property type="entry name" value="FAD-binding/transporter-associated domain-like"/>
    <property type="match status" value="1"/>
</dbReference>
<evidence type="ECO:0000256" key="1">
    <source>
        <dbReference type="ARBA" id="ARBA00001974"/>
    </source>
</evidence>
<dbReference type="PANTHER" id="PTHR11748">
    <property type="entry name" value="D-LACTATE DEHYDROGENASE"/>
    <property type="match status" value="1"/>
</dbReference>
<dbReference type="SUPFAM" id="SSF55103">
    <property type="entry name" value="FAD-linked oxidases, C-terminal domain"/>
    <property type="match status" value="1"/>
</dbReference>
<evidence type="ECO:0000256" key="6">
    <source>
        <dbReference type="ARBA" id="ARBA00023002"/>
    </source>
</evidence>